<keyword evidence="1" id="KW-1133">Transmembrane helix</keyword>
<protein>
    <submittedName>
        <fullName evidence="2">Uncharacterized protein DUF3810</fullName>
    </submittedName>
</protein>
<evidence type="ECO:0000256" key="1">
    <source>
        <dbReference type="SAM" id="Phobius"/>
    </source>
</evidence>
<organism evidence="2 3">
    <name type="scientific">Mobilisporobacter senegalensis</name>
    <dbReference type="NCBI Taxonomy" id="1329262"/>
    <lineage>
        <taxon>Bacteria</taxon>
        <taxon>Bacillati</taxon>
        <taxon>Bacillota</taxon>
        <taxon>Clostridia</taxon>
        <taxon>Lachnospirales</taxon>
        <taxon>Lachnospiraceae</taxon>
        <taxon>Mobilisporobacter</taxon>
    </lineage>
</organism>
<keyword evidence="3" id="KW-1185">Reference proteome</keyword>
<proteinExistence type="predicted"/>
<feature type="transmembrane region" description="Helical" evidence="1">
    <location>
        <begin position="139"/>
        <end position="159"/>
    </location>
</feature>
<keyword evidence="1" id="KW-0472">Membrane</keyword>
<dbReference type="EMBL" id="RJVG01000007">
    <property type="protein sequence ID" value="ROR27118.1"/>
    <property type="molecule type" value="Genomic_DNA"/>
</dbReference>
<dbReference type="AlphaFoldDB" id="A0A3N1XLR7"/>
<dbReference type="Proteomes" id="UP000273083">
    <property type="component" value="Unassembled WGS sequence"/>
</dbReference>
<feature type="transmembrane region" description="Helical" evidence="1">
    <location>
        <begin position="96"/>
        <end position="118"/>
    </location>
</feature>
<keyword evidence="1" id="KW-0812">Transmembrane</keyword>
<gene>
    <name evidence="2" type="ORF">EDD66_10732</name>
</gene>
<name>A0A3N1XLR7_9FIRM</name>
<feature type="transmembrane region" description="Helical" evidence="1">
    <location>
        <begin position="39"/>
        <end position="61"/>
    </location>
</feature>
<accession>A0A3N1XLR7</accession>
<dbReference type="RefSeq" id="WP_170164343.1">
    <property type="nucleotide sequence ID" value="NZ_RJVG01000007.1"/>
</dbReference>
<reference evidence="2 3" key="1">
    <citation type="submission" date="2018-11" db="EMBL/GenBank/DDBJ databases">
        <title>Genomic Encyclopedia of Type Strains, Phase IV (KMG-IV): sequencing the most valuable type-strain genomes for metagenomic binning, comparative biology and taxonomic classification.</title>
        <authorList>
            <person name="Goeker M."/>
        </authorList>
    </citation>
    <scope>NUCLEOTIDE SEQUENCE [LARGE SCALE GENOMIC DNA]</scope>
    <source>
        <strain evidence="2 3">DSM 26537</strain>
    </source>
</reference>
<dbReference type="Pfam" id="PF12725">
    <property type="entry name" value="DUF3810"/>
    <property type="match status" value="1"/>
</dbReference>
<evidence type="ECO:0000313" key="2">
    <source>
        <dbReference type="EMBL" id="ROR27118.1"/>
    </source>
</evidence>
<comment type="caution">
    <text evidence="2">The sequence shown here is derived from an EMBL/GenBank/DDBJ whole genome shotgun (WGS) entry which is preliminary data.</text>
</comment>
<sequence length="404" mass="46971">MNKTYINNKYLEESNSWISETIYTDSPIVSKESVTLKEIFIYMGLSSFFVALSLILKWSAINVNGFADWYSQNIYPIWLNTFGRVSSIFQFSVLEMILLFGIGYMVLYIFRVVICLIIRKKKHILGDKVNKQDRFAANVIRLSLRVALLASLLFLIFTLNAGINYYRDTLSDYLELDQKDYNLMDLKQLCMRLTEDVNQWSNLIERNDQGIFIIDTDIEGKAIEAMNAAGKKYDILAGYYPDPKPLLFSWVLSYEHISGVFTPFTMEANYNKDIVPYNIPFTICHELSHTKGFMREDEANFIAYLACISIDDPVFRYSGSLMSWIYSTNLLYRIDVNAYQEVRNHLNQEVIADLKENNQFWNKYKGTVSKISEKVNNTYLNANGQSDGIKSYNRMVDLLIAYYR</sequence>
<dbReference type="InterPro" id="IPR024294">
    <property type="entry name" value="DUF3810"/>
</dbReference>
<evidence type="ECO:0000313" key="3">
    <source>
        <dbReference type="Proteomes" id="UP000273083"/>
    </source>
</evidence>